<dbReference type="RefSeq" id="WP_206728877.1">
    <property type="nucleotide sequence ID" value="NZ_CP071090.1"/>
</dbReference>
<keyword evidence="9 10" id="KW-0520">NAD</keyword>
<evidence type="ECO:0000256" key="9">
    <source>
        <dbReference type="ARBA" id="ARBA00023027"/>
    </source>
</evidence>
<dbReference type="Proteomes" id="UP000662747">
    <property type="component" value="Chromosome"/>
</dbReference>
<evidence type="ECO:0000313" key="12">
    <source>
        <dbReference type="EMBL" id="QSQ27355.1"/>
    </source>
</evidence>
<evidence type="ECO:0000256" key="6">
    <source>
        <dbReference type="ARBA" id="ARBA00022694"/>
    </source>
</evidence>
<dbReference type="SUPFAM" id="SSF51905">
    <property type="entry name" value="FAD/NAD(P)-binding domain"/>
    <property type="match status" value="1"/>
</dbReference>
<proteinExistence type="inferred from homology"/>
<comment type="subcellular location">
    <subcellularLocation>
        <location evidence="10">Cytoplasm</location>
    </subcellularLocation>
</comment>
<dbReference type="PANTHER" id="PTHR11806">
    <property type="entry name" value="GLUCOSE INHIBITED DIVISION PROTEIN A"/>
    <property type="match status" value="1"/>
</dbReference>
<evidence type="ECO:0000256" key="7">
    <source>
        <dbReference type="ARBA" id="ARBA00022827"/>
    </source>
</evidence>
<dbReference type="NCBIfam" id="TIGR00137">
    <property type="entry name" value="gid_trmFO"/>
    <property type="match status" value="1"/>
</dbReference>
<keyword evidence="13" id="KW-1185">Reference proteome</keyword>
<evidence type="ECO:0000256" key="4">
    <source>
        <dbReference type="ARBA" id="ARBA00022630"/>
    </source>
</evidence>
<protein>
    <recommendedName>
        <fullName evidence="10">Methylenetetrahydrofolate--tRNA-(uracil-5-)-methyltransferase TrmFO</fullName>
        <ecNumber evidence="10">2.1.1.74</ecNumber>
    </recommendedName>
    <alternativeName>
        <fullName evidence="10">Folate-dependent tRNA (uracil-5-)-methyltransferase</fullName>
    </alternativeName>
    <alternativeName>
        <fullName evidence="10">Folate-dependent tRNA(M-5-U54)-methyltransferase</fullName>
    </alternativeName>
</protein>
<dbReference type="Gene3D" id="3.50.50.60">
    <property type="entry name" value="FAD/NAD(P)-binding domain"/>
    <property type="match status" value="2"/>
</dbReference>
<dbReference type="PANTHER" id="PTHR11806:SF2">
    <property type="entry name" value="METHYLENETETRAHYDROFOLATE--TRNA-(URACIL-5-)-METHYLTRANSFERASE TRMFO"/>
    <property type="match status" value="1"/>
</dbReference>
<keyword evidence="2 10" id="KW-0963">Cytoplasm</keyword>
<evidence type="ECO:0000259" key="11">
    <source>
        <dbReference type="Pfam" id="PF01134"/>
    </source>
</evidence>
<dbReference type="InterPro" id="IPR002218">
    <property type="entry name" value="MnmG-rel"/>
</dbReference>
<feature type="binding site" evidence="10">
    <location>
        <begin position="13"/>
        <end position="18"/>
    </location>
    <ligand>
        <name>FAD</name>
        <dbReference type="ChEBI" id="CHEBI:57692"/>
    </ligand>
</feature>
<dbReference type="HAMAP" id="MF_01037">
    <property type="entry name" value="TrmFO"/>
    <property type="match status" value="1"/>
</dbReference>
<sequence>MADAKQQRVTVIGGGLAGSECAYQLARRGVPVVLREMKPHKRSPAHKSDQFAELVCSNSLRSDNPESAIGLLHAELRALGSLVLGTADTHRVPAGDALAVDRERFSGSITDALRRMAGVEVVAGEVETLPEEGPVVVATGPLTSDALTRELERHVGTKLYFYDSIAPIISGDSIDLNVAFRQSRYGKGGGDDYLNLPMTRDEYYRFIAEVKAGQKVVPHAFEEPKYFEGCLPIEVMAERGDDTLAYGPMKPVGLRDPRSGQEPYAVVQLRMEDTAGTSWNMVGFQTRLTWGEQKRIFSTCIPGLQQAEFLRMGQIHRNTFIDSPRLLSRDLSLKSEPRLYFAGQISGVEGYVESTACGYLVALALHAKLTGKEWVPPPATTAMGALYRHVTGEAHPPDYPHQPSNIIFGLFPPLTGRMKKADKRAAYSARAKQDLVGWLPQAGVPVPVTGRPEQEEQRSA</sequence>
<dbReference type="Pfam" id="PF01134">
    <property type="entry name" value="GIDA"/>
    <property type="match status" value="1"/>
</dbReference>
<comment type="cofactor">
    <cofactor evidence="1 10">
        <name>FAD</name>
        <dbReference type="ChEBI" id="CHEBI:57692"/>
    </cofactor>
</comment>
<name>A0ABX7PA52_9BACT</name>
<keyword evidence="7 10" id="KW-0274">FAD</keyword>
<evidence type="ECO:0000256" key="2">
    <source>
        <dbReference type="ARBA" id="ARBA00022490"/>
    </source>
</evidence>
<dbReference type="EMBL" id="CP071090">
    <property type="protein sequence ID" value="QSQ27355.1"/>
    <property type="molecule type" value="Genomic_DNA"/>
</dbReference>
<dbReference type="NCBIfam" id="NF003739">
    <property type="entry name" value="PRK05335.1"/>
    <property type="match status" value="1"/>
</dbReference>
<evidence type="ECO:0000256" key="8">
    <source>
        <dbReference type="ARBA" id="ARBA00022857"/>
    </source>
</evidence>
<comment type="function">
    <text evidence="10">Catalyzes the folate-dependent formation of 5-methyl-uridine at position 54 (M-5-U54) in all tRNAs.</text>
</comment>
<organism evidence="12 13">
    <name type="scientific">Pyxidicoccus parkwayensis</name>
    <dbReference type="NCBI Taxonomy" id="2813578"/>
    <lineage>
        <taxon>Bacteria</taxon>
        <taxon>Pseudomonadati</taxon>
        <taxon>Myxococcota</taxon>
        <taxon>Myxococcia</taxon>
        <taxon>Myxococcales</taxon>
        <taxon>Cystobacterineae</taxon>
        <taxon>Myxococcaceae</taxon>
        <taxon>Pyxidicoccus</taxon>
    </lineage>
</organism>
<evidence type="ECO:0000256" key="3">
    <source>
        <dbReference type="ARBA" id="ARBA00022603"/>
    </source>
</evidence>
<keyword evidence="5 10" id="KW-0808">Transferase</keyword>
<dbReference type="EC" id="2.1.1.74" evidence="10"/>
<accession>A0ABX7PA52</accession>
<evidence type="ECO:0000256" key="1">
    <source>
        <dbReference type="ARBA" id="ARBA00001974"/>
    </source>
</evidence>
<dbReference type="InterPro" id="IPR004417">
    <property type="entry name" value="TrmFO"/>
</dbReference>
<feature type="domain" description="MnmG N-terminal" evidence="11">
    <location>
        <begin position="9"/>
        <end position="373"/>
    </location>
</feature>
<evidence type="ECO:0000256" key="10">
    <source>
        <dbReference type="HAMAP-Rule" id="MF_01037"/>
    </source>
</evidence>
<evidence type="ECO:0000313" key="13">
    <source>
        <dbReference type="Proteomes" id="UP000662747"/>
    </source>
</evidence>
<keyword evidence="4 10" id="KW-0285">Flavoprotein</keyword>
<dbReference type="InterPro" id="IPR040131">
    <property type="entry name" value="MnmG_N"/>
</dbReference>
<reference evidence="12 13" key="1">
    <citation type="submission" date="2021-02" db="EMBL/GenBank/DDBJ databases">
        <title>De Novo genome assembly of isolated myxobacteria.</title>
        <authorList>
            <person name="Stevens D.C."/>
        </authorList>
    </citation>
    <scope>NUCLEOTIDE SEQUENCE [LARGE SCALE GENOMIC DNA]</scope>
    <source>
        <strain evidence="13">SCPEA02</strain>
    </source>
</reference>
<comment type="catalytic activity">
    <reaction evidence="10">
        <text>uridine(54) in tRNA + (6R)-5,10-methylene-5,6,7,8-tetrahydrofolate + NADH + H(+) = 5-methyluridine(54) in tRNA + (6S)-5,6,7,8-tetrahydrofolate + NAD(+)</text>
        <dbReference type="Rhea" id="RHEA:16873"/>
        <dbReference type="Rhea" id="RHEA-COMP:10167"/>
        <dbReference type="Rhea" id="RHEA-COMP:10193"/>
        <dbReference type="ChEBI" id="CHEBI:15378"/>
        <dbReference type="ChEBI" id="CHEBI:15636"/>
        <dbReference type="ChEBI" id="CHEBI:57453"/>
        <dbReference type="ChEBI" id="CHEBI:57540"/>
        <dbReference type="ChEBI" id="CHEBI:57945"/>
        <dbReference type="ChEBI" id="CHEBI:65315"/>
        <dbReference type="ChEBI" id="CHEBI:74447"/>
        <dbReference type="EC" id="2.1.1.74"/>
    </reaction>
</comment>
<keyword evidence="8 10" id="KW-0521">NADP</keyword>
<keyword evidence="6 10" id="KW-0819">tRNA processing</keyword>
<keyword evidence="3 10" id="KW-0489">Methyltransferase</keyword>
<comment type="similarity">
    <text evidence="10">Belongs to the MnmG family. TrmFO subfamily.</text>
</comment>
<dbReference type="InterPro" id="IPR036188">
    <property type="entry name" value="FAD/NAD-bd_sf"/>
</dbReference>
<evidence type="ECO:0000256" key="5">
    <source>
        <dbReference type="ARBA" id="ARBA00022679"/>
    </source>
</evidence>
<comment type="catalytic activity">
    <reaction evidence="10">
        <text>uridine(54) in tRNA + (6R)-5,10-methylene-5,6,7,8-tetrahydrofolate + NADPH + H(+) = 5-methyluridine(54) in tRNA + (6S)-5,6,7,8-tetrahydrofolate + NADP(+)</text>
        <dbReference type="Rhea" id="RHEA:62372"/>
        <dbReference type="Rhea" id="RHEA-COMP:10167"/>
        <dbReference type="Rhea" id="RHEA-COMP:10193"/>
        <dbReference type="ChEBI" id="CHEBI:15378"/>
        <dbReference type="ChEBI" id="CHEBI:15636"/>
        <dbReference type="ChEBI" id="CHEBI:57453"/>
        <dbReference type="ChEBI" id="CHEBI:57783"/>
        <dbReference type="ChEBI" id="CHEBI:58349"/>
        <dbReference type="ChEBI" id="CHEBI:65315"/>
        <dbReference type="ChEBI" id="CHEBI:74447"/>
        <dbReference type="EC" id="2.1.1.74"/>
    </reaction>
</comment>
<gene>
    <name evidence="10 12" type="primary">trmFO</name>
    <name evidence="12" type="ORF">JY651_21670</name>
</gene>